<dbReference type="AlphaFoldDB" id="A0A3P8SC33"/>
<keyword evidence="1" id="KW-0479">Metal-binding</keyword>
<dbReference type="GO" id="GO:0008270">
    <property type="term" value="F:zinc ion binding"/>
    <property type="evidence" value="ECO:0007669"/>
    <property type="project" value="UniProtKB-KW"/>
</dbReference>
<dbReference type="SUPFAM" id="SSF57667">
    <property type="entry name" value="beta-beta-alpha zinc fingers"/>
    <property type="match status" value="1"/>
</dbReference>
<dbReference type="InterPro" id="IPR036236">
    <property type="entry name" value="Znf_C2H2_sf"/>
</dbReference>
<dbReference type="GO" id="GO:0006357">
    <property type="term" value="P:regulation of transcription by RNA polymerase II"/>
    <property type="evidence" value="ECO:0007669"/>
    <property type="project" value="TreeGrafter"/>
</dbReference>
<keyword evidence="4" id="KW-1185">Reference proteome</keyword>
<dbReference type="PROSITE" id="PS00028">
    <property type="entry name" value="ZINC_FINGER_C2H2_1"/>
    <property type="match status" value="2"/>
</dbReference>
<reference evidence="3" key="2">
    <citation type="submission" date="2025-08" db="UniProtKB">
        <authorList>
            <consortium name="Ensembl"/>
        </authorList>
    </citation>
    <scope>IDENTIFICATION</scope>
</reference>
<reference evidence="3" key="3">
    <citation type="submission" date="2025-09" db="UniProtKB">
        <authorList>
            <consortium name="Ensembl"/>
        </authorList>
    </citation>
    <scope>IDENTIFICATION</scope>
</reference>
<proteinExistence type="predicted"/>
<dbReference type="PANTHER" id="PTHR46179:SF26">
    <property type="entry name" value="ZINC FINGER PROTEIN 423 HOMOLOG"/>
    <property type="match status" value="1"/>
</dbReference>
<name>A0A3P8SC33_AMPPE</name>
<accession>A0A3P8SC33</accession>
<dbReference type="Ensembl" id="ENSAPET00000010476.1">
    <property type="protein sequence ID" value="ENSAPEP00000010198.1"/>
    <property type="gene ID" value="ENSAPEG00000007319.1"/>
</dbReference>
<reference evidence="3 4" key="1">
    <citation type="submission" date="2018-03" db="EMBL/GenBank/DDBJ databases">
        <title>Finding Nemo's genes: A chromosome-scale reference assembly of the genome of the orange clownfish Amphiprion percula.</title>
        <authorList>
            <person name="Lehmann R."/>
        </authorList>
    </citation>
    <scope>NUCLEOTIDE SEQUENCE</scope>
</reference>
<dbReference type="GO" id="GO:0003712">
    <property type="term" value="F:transcription coregulator activity"/>
    <property type="evidence" value="ECO:0007669"/>
    <property type="project" value="TreeGrafter"/>
</dbReference>
<feature type="domain" description="C2H2-type" evidence="2">
    <location>
        <begin position="15"/>
        <end position="44"/>
    </location>
</feature>
<keyword evidence="1" id="KW-0862">Zinc</keyword>
<dbReference type="Gene3D" id="3.30.160.60">
    <property type="entry name" value="Classic Zinc Finger"/>
    <property type="match status" value="2"/>
</dbReference>
<organism evidence="3 4">
    <name type="scientific">Amphiprion percula</name>
    <name type="common">Orange clownfish</name>
    <name type="synonym">Lutjanus percula</name>
    <dbReference type="NCBI Taxonomy" id="161767"/>
    <lineage>
        <taxon>Eukaryota</taxon>
        <taxon>Metazoa</taxon>
        <taxon>Chordata</taxon>
        <taxon>Craniata</taxon>
        <taxon>Vertebrata</taxon>
        <taxon>Euteleostomi</taxon>
        <taxon>Actinopterygii</taxon>
        <taxon>Neopterygii</taxon>
        <taxon>Teleostei</taxon>
        <taxon>Neoteleostei</taxon>
        <taxon>Acanthomorphata</taxon>
        <taxon>Ovalentaria</taxon>
        <taxon>Pomacentridae</taxon>
        <taxon>Amphiprion</taxon>
    </lineage>
</organism>
<dbReference type="InterPro" id="IPR013087">
    <property type="entry name" value="Znf_C2H2_type"/>
</dbReference>
<protein>
    <recommendedName>
        <fullName evidence="2">C2H2-type domain-containing protein</fullName>
    </recommendedName>
</protein>
<dbReference type="PANTHER" id="PTHR46179">
    <property type="entry name" value="ZINC FINGER PROTEIN"/>
    <property type="match status" value="1"/>
</dbReference>
<dbReference type="STRING" id="161767.ENSAPEP00000010198"/>
<dbReference type="Proteomes" id="UP000265080">
    <property type="component" value="Chromosome 3"/>
</dbReference>
<dbReference type="InterPro" id="IPR051061">
    <property type="entry name" value="Zinc_finger_trans_reg"/>
</dbReference>
<sequence>GSKKMHPKAERYKRFFCSFSGCSASYNKQWKLDAHLCKHTGVKPHSCGHDGCGEVLLHSGLKPFQCGAEGCSEAFTTNEHKKYVCKFEGCRLEFKKNKQLKSHMCEQHTQLPSYQCTYEECCNIPPEVH</sequence>
<evidence type="ECO:0000256" key="1">
    <source>
        <dbReference type="PROSITE-ProRule" id="PRU00042"/>
    </source>
</evidence>
<evidence type="ECO:0000313" key="4">
    <source>
        <dbReference type="Proteomes" id="UP000265080"/>
    </source>
</evidence>
<dbReference type="SMART" id="SM00355">
    <property type="entry name" value="ZnF_C2H2"/>
    <property type="match status" value="2"/>
</dbReference>
<dbReference type="GO" id="GO:0005634">
    <property type="term" value="C:nucleus"/>
    <property type="evidence" value="ECO:0007669"/>
    <property type="project" value="TreeGrafter"/>
</dbReference>
<dbReference type="GeneTree" id="ENSGT00940000155647"/>
<evidence type="ECO:0000259" key="2">
    <source>
        <dbReference type="PROSITE" id="PS50157"/>
    </source>
</evidence>
<keyword evidence="1" id="KW-0863">Zinc-finger</keyword>
<dbReference type="PROSITE" id="PS50157">
    <property type="entry name" value="ZINC_FINGER_C2H2_2"/>
    <property type="match status" value="1"/>
</dbReference>
<evidence type="ECO:0000313" key="3">
    <source>
        <dbReference type="Ensembl" id="ENSAPEP00000010198.1"/>
    </source>
</evidence>